<evidence type="ECO:0000313" key="6">
    <source>
        <dbReference type="Proteomes" id="UP000179003"/>
    </source>
</evidence>
<dbReference type="PROSITE" id="PS50005">
    <property type="entry name" value="TPR"/>
    <property type="match status" value="1"/>
</dbReference>
<dbReference type="PANTHER" id="PTHR45586">
    <property type="entry name" value="TPR REPEAT-CONTAINING PROTEIN PA4667"/>
    <property type="match status" value="1"/>
</dbReference>
<proteinExistence type="predicted"/>
<dbReference type="AlphaFoldDB" id="A0A1F5EI14"/>
<name>A0A1F5EI14_9BACT</name>
<dbReference type="InterPro" id="IPR019734">
    <property type="entry name" value="TPR_rpt"/>
</dbReference>
<gene>
    <name evidence="5" type="ORF">A2442_02615</name>
</gene>
<dbReference type="InterPro" id="IPR051012">
    <property type="entry name" value="CellSynth/LPSAsmb/PSIAsmb"/>
</dbReference>
<dbReference type="InterPro" id="IPR011990">
    <property type="entry name" value="TPR-like_helical_dom_sf"/>
</dbReference>
<reference evidence="5 6" key="1">
    <citation type="journal article" date="2016" name="Nat. Commun.">
        <title>Thousands of microbial genomes shed light on interconnected biogeochemical processes in an aquifer system.</title>
        <authorList>
            <person name="Anantharaman K."/>
            <person name="Brown C.T."/>
            <person name="Hug L.A."/>
            <person name="Sharon I."/>
            <person name="Castelle C.J."/>
            <person name="Probst A.J."/>
            <person name="Thomas B.C."/>
            <person name="Singh A."/>
            <person name="Wilkins M.J."/>
            <person name="Karaoz U."/>
            <person name="Brodie E.L."/>
            <person name="Williams K.H."/>
            <person name="Hubbard S.S."/>
            <person name="Banfield J.F."/>
        </authorList>
    </citation>
    <scope>NUCLEOTIDE SEQUENCE [LARGE SCALE GENOMIC DNA]</scope>
</reference>
<accession>A0A1F5EI14</accession>
<dbReference type="SMART" id="SM00028">
    <property type="entry name" value="TPR"/>
    <property type="match status" value="3"/>
</dbReference>
<dbReference type="EMBL" id="MFAE01000010">
    <property type="protein sequence ID" value="OGD67003.1"/>
    <property type="molecule type" value="Genomic_DNA"/>
</dbReference>
<dbReference type="PANTHER" id="PTHR45586:SF1">
    <property type="entry name" value="LIPOPOLYSACCHARIDE ASSEMBLY PROTEIN B"/>
    <property type="match status" value="1"/>
</dbReference>
<dbReference type="SUPFAM" id="SSF48452">
    <property type="entry name" value="TPR-like"/>
    <property type="match status" value="1"/>
</dbReference>
<evidence type="ECO:0000256" key="2">
    <source>
        <dbReference type="ARBA" id="ARBA00022803"/>
    </source>
</evidence>
<evidence type="ECO:0000313" key="5">
    <source>
        <dbReference type="EMBL" id="OGD67003.1"/>
    </source>
</evidence>
<dbReference type="Pfam" id="PF13181">
    <property type="entry name" value="TPR_8"/>
    <property type="match status" value="1"/>
</dbReference>
<keyword evidence="4" id="KW-0472">Membrane</keyword>
<feature type="transmembrane region" description="Helical" evidence="4">
    <location>
        <begin position="7"/>
        <end position="23"/>
    </location>
</feature>
<comment type="caution">
    <text evidence="5">The sequence shown here is derived from an EMBL/GenBank/DDBJ whole genome shotgun (WGS) entry which is preliminary data.</text>
</comment>
<dbReference type="STRING" id="1797582.A2442_02615"/>
<dbReference type="Proteomes" id="UP000179003">
    <property type="component" value="Unassembled WGS sequence"/>
</dbReference>
<protein>
    <submittedName>
        <fullName evidence="5">Uncharacterized protein</fullName>
    </submittedName>
</protein>
<evidence type="ECO:0000256" key="3">
    <source>
        <dbReference type="PROSITE-ProRule" id="PRU00339"/>
    </source>
</evidence>
<keyword evidence="4" id="KW-0812">Transmembrane</keyword>
<keyword evidence="2 3" id="KW-0802">TPR repeat</keyword>
<keyword evidence="4" id="KW-1133">Transmembrane helix</keyword>
<evidence type="ECO:0000256" key="4">
    <source>
        <dbReference type="SAM" id="Phobius"/>
    </source>
</evidence>
<organism evidence="5 6">
    <name type="scientific">Candidatus Campbellbacteria bacterium RIFOXYC2_FULL_35_25</name>
    <dbReference type="NCBI Taxonomy" id="1797582"/>
    <lineage>
        <taxon>Bacteria</taxon>
        <taxon>Candidatus Campbelliibacteriota</taxon>
    </lineage>
</organism>
<feature type="repeat" description="TPR" evidence="3">
    <location>
        <begin position="109"/>
        <end position="142"/>
    </location>
</feature>
<evidence type="ECO:0000256" key="1">
    <source>
        <dbReference type="ARBA" id="ARBA00022737"/>
    </source>
</evidence>
<keyword evidence="1" id="KW-0677">Repeat</keyword>
<dbReference type="Gene3D" id="1.25.40.10">
    <property type="entry name" value="Tetratricopeptide repeat domain"/>
    <property type="match status" value="1"/>
</dbReference>
<sequence>MQKKTKIKIIILLLLILIGGYFYKDKLKTTKEADIITNDDSAQEVSLNYDEEGKLIITPVEVSQKDLPPAPDLDRKITFSDDFPNDQKDKTITKIKEIISILKKDTTSFENWIELGSYRKMIGDFEGALEAWEYASKISPSSTVSFSNLGNLYQYSLQDYKKAEEYFLKALEVDSSYMMNYINLHDLYKLSYKQSTNEAIGILSKGLKTYPNELTLLVPLAIDYKEAGDKENALIYYKKASEVAKETKNNSLYTEFQKEISNLTQ</sequence>